<name>A0A409XZM4_9AGAR</name>
<protein>
    <recommendedName>
        <fullName evidence="3">F-box domain-containing protein</fullName>
    </recommendedName>
</protein>
<proteinExistence type="predicted"/>
<comment type="caution">
    <text evidence="1">The sequence shown here is derived from an EMBL/GenBank/DDBJ whole genome shotgun (WGS) entry which is preliminary data.</text>
</comment>
<accession>A0A409XZM4</accession>
<reference evidence="1 2" key="1">
    <citation type="journal article" date="2018" name="Evol. Lett.">
        <title>Horizontal gene cluster transfer increased hallucinogenic mushroom diversity.</title>
        <authorList>
            <person name="Reynolds H.T."/>
            <person name="Vijayakumar V."/>
            <person name="Gluck-Thaler E."/>
            <person name="Korotkin H.B."/>
            <person name="Matheny P.B."/>
            <person name="Slot J.C."/>
        </authorList>
    </citation>
    <scope>NUCLEOTIDE SEQUENCE [LARGE SCALE GENOMIC DNA]</scope>
    <source>
        <strain evidence="1 2">SRW20</strain>
    </source>
</reference>
<dbReference type="AlphaFoldDB" id="A0A409XZM4"/>
<sequence>MTSNNFEAVALNESGSQLIVGPVLPPELERHIFELAASQFPDIAPALALVARRVQHWVEPLMYKKLGGMGTAFRPPIYELISRKMVKQPQFDKATANACHVLLIRVQSSLAVEILQGCRHVSHLFLSFEDIESEDQERLLTLIHDLAVERLFCDALKLTSPLCVTEAEFDHTYLVNLTHLNISSLPLRSRNWSKWKNLALLPRLTHLALQASTLDLAEQILKECKKIWLLILFYSFEFEHDGEYYSAFRTPDEGIMCDRRIVQMPDMDTMDWIDDWKKGDTDEEDFWRLGEQLQRREA</sequence>
<organism evidence="1 2">
    <name type="scientific">Gymnopilus dilepis</name>
    <dbReference type="NCBI Taxonomy" id="231916"/>
    <lineage>
        <taxon>Eukaryota</taxon>
        <taxon>Fungi</taxon>
        <taxon>Dikarya</taxon>
        <taxon>Basidiomycota</taxon>
        <taxon>Agaricomycotina</taxon>
        <taxon>Agaricomycetes</taxon>
        <taxon>Agaricomycetidae</taxon>
        <taxon>Agaricales</taxon>
        <taxon>Agaricineae</taxon>
        <taxon>Hymenogastraceae</taxon>
        <taxon>Gymnopilus</taxon>
    </lineage>
</organism>
<evidence type="ECO:0008006" key="3">
    <source>
        <dbReference type="Google" id="ProtNLM"/>
    </source>
</evidence>
<dbReference type="EMBL" id="NHYE01001391">
    <property type="protein sequence ID" value="PPQ96171.1"/>
    <property type="molecule type" value="Genomic_DNA"/>
</dbReference>
<evidence type="ECO:0000313" key="1">
    <source>
        <dbReference type="EMBL" id="PPQ96171.1"/>
    </source>
</evidence>
<dbReference type="Proteomes" id="UP000284706">
    <property type="component" value="Unassembled WGS sequence"/>
</dbReference>
<dbReference type="OrthoDB" id="3070099at2759"/>
<evidence type="ECO:0000313" key="2">
    <source>
        <dbReference type="Proteomes" id="UP000284706"/>
    </source>
</evidence>
<dbReference type="InParanoid" id="A0A409XZM4"/>
<gene>
    <name evidence="1" type="ORF">CVT26_004806</name>
</gene>
<keyword evidence="2" id="KW-1185">Reference proteome</keyword>